<gene>
    <name evidence="7" type="ORF">HP397_04105</name>
</gene>
<dbReference type="CDD" id="cd18886">
    <property type="entry name" value="NUDIX_MutT_Nudt1"/>
    <property type="match status" value="1"/>
</dbReference>
<reference evidence="7 8" key="1">
    <citation type="submission" date="2020-05" db="EMBL/GenBank/DDBJ databases">
        <title>Streptobacillus felis strain LHL191014123.</title>
        <authorList>
            <person name="Fawzy A."/>
            <person name="Rau J."/>
            <person name="Risse K."/>
            <person name="Schauerte N."/>
            <person name="Geiger C."/>
            <person name="Blom J."/>
            <person name="Imirzalioglu C."/>
            <person name="Falgenhauer J."/>
            <person name="Bach A."/>
            <person name="Herden C."/>
            <person name="Eisenberg T."/>
        </authorList>
    </citation>
    <scope>NUCLEOTIDE SEQUENCE [LARGE SCALE GENOMIC DNA]</scope>
    <source>
        <strain evidence="7 8">LHL191014123</strain>
    </source>
</reference>
<dbReference type="EMBL" id="JABMKT010000018">
    <property type="protein sequence ID" value="NYV27997.1"/>
    <property type="molecule type" value="Genomic_DNA"/>
</dbReference>
<dbReference type="OrthoDB" id="9804563at2"/>
<dbReference type="PRINTS" id="PR01402">
    <property type="entry name" value="MUTATORMUTX"/>
</dbReference>
<comment type="caution">
    <text evidence="7">The sequence shown here is derived from an EMBL/GenBank/DDBJ whole genome shotgun (WGS) entry which is preliminary data.</text>
</comment>
<evidence type="ECO:0000256" key="4">
    <source>
        <dbReference type="ARBA" id="ARBA00022801"/>
    </source>
</evidence>
<keyword evidence="8" id="KW-1185">Reference proteome</keyword>
<dbReference type="RefSeq" id="WP_067321802.1">
    <property type="nucleotide sequence ID" value="NZ_CBCRWS010000034.1"/>
</dbReference>
<dbReference type="GO" id="GO:0005737">
    <property type="term" value="C:cytoplasm"/>
    <property type="evidence" value="ECO:0007669"/>
    <property type="project" value="TreeGrafter"/>
</dbReference>
<evidence type="ECO:0000313" key="7">
    <source>
        <dbReference type="EMBL" id="NYV27997.1"/>
    </source>
</evidence>
<protein>
    <submittedName>
        <fullName evidence="7">8-oxo-dGTP diphosphatase</fullName>
    </submittedName>
</protein>
<dbReference type="PANTHER" id="PTHR43758:SF2">
    <property type="entry name" value="OXIDIZED PURINE NUCLEOSIDE TRIPHOSPHATE HYDROLASE"/>
    <property type="match status" value="1"/>
</dbReference>
<dbReference type="GO" id="GO:0006281">
    <property type="term" value="P:DNA repair"/>
    <property type="evidence" value="ECO:0007669"/>
    <property type="project" value="InterPro"/>
</dbReference>
<sequence>MKSYTVCYLIKDDKFLMLYRNKKEVDINKGKWIGVGGKIEEGESPHVSITREVKEETGYTMEKCILRGMLIFVYNGNTEYIYVFTSEDFYGEMIECDEGELKYIPKDEILNLNIWEGDKYFLEELIKGNKEFFVYRMEYENDKLIKVDKEQ</sequence>
<comment type="cofactor">
    <cofactor evidence="1">
        <name>Mg(2+)</name>
        <dbReference type="ChEBI" id="CHEBI:18420"/>
    </cofactor>
</comment>
<dbReference type="PROSITE" id="PS51462">
    <property type="entry name" value="NUDIX"/>
    <property type="match status" value="1"/>
</dbReference>
<dbReference type="SUPFAM" id="SSF55811">
    <property type="entry name" value="Nudix"/>
    <property type="match status" value="1"/>
</dbReference>
<name>A0A7Z0TAG7_9FUSO</name>
<dbReference type="InterPro" id="IPR000086">
    <property type="entry name" value="NUDIX_hydrolase_dom"/>
</dbReference>
<dbReference type="GO" id="GO:0008413">
    <property type="term" value="F:8-oxo-7,8-dihydroguanosine triphosphate pyrophosphatase activity"/>
    <property type="evidence" value="ECO:0007669"/>
    <property type="project" value="InterPro"/>
</dbReference>
<evidence type="ECO:0000256" key="1">
    <source>
        <dbReference type="ARBA" id="ARBA00001946"/>
    </source>
</evidence>
<evidence type="ECO:0000259" key="6">
    <source>
        <dbReference type="PROSITE" id="PS51462"/>
    </source>
</evidence>
<evidence type="ECO:0000256" key="3">
    <source>
        <dbReference type="ARBA" id="ARBA00022723"/>
    </source>
</evidence>
<organism evidence="7 8">
    <name type="scientific">Streptobacillus felis</name>
    <dbReference type="NCBI Taxonomy" id="1384509"/>
    <lineage>
        <taxon>Bacteria</taxon>
        <taxon>Fusobacteriati</taxon>
        <taxon>Fusobacteriota</taxon>
        <taxon>Fusobacteriia</taxon>
        <taxon>Fusobacteriales</taxon>
        <taxon>Leptotrichiaceae</taxon>
        <taxon>Streptobacillus</taxon>
    </lineage>
</organism>
<keyword evidence="5" id="KW-0460">Magnesium</keyword>
<comment type="similarity">
    <text evidence="2">Belongs to the Nudix hydrolase family.</text>
</comment>
<feature type="domain" description="Nudix hydrolase" evidence="6">
    <location>
        <begin position="1"/>
        <end position="127"/>
    </location>
</feature>
<dbReference type="InterPro" id="IPR003562">
    <property type="entry name" value="Mutator_MutX_prot"/>
</dbReference>
<dbReference type="AlphaFoldDB" id="A0A7Z0TAG7"/>
<accession>A0A7Z0TAG7</accession>
<dbReference type="Gene3D" id="3.90.79.10">
    <property type="entry name" value="Nucleoside Triphosphate Pyrophosphohydrolase"/>
    <property type="match status" value="1"/>
</dbReference>
<evidence type="ECO:0000313" key="8">
    <source>
        <dbReference type="Proteomes" id="UP000526184"/>
    </source>
</evidence>
<proteinExistence type="inferred from homology"/>
<evidence type="ECO:0000256" key="5">
    <source>
        <dbReference type="ARBA" id="ARBA00022842"/>
    </source>
</evidence>
<keyword evidence="3" id="KW-0479">Metal-binding</keyword>
<dbReference type="Pfam" id="PF00293">
    <property type="entry name" value="NUDIX"/>
    <property type="match status" value="1"/>
</dbReference>
<dbReference type="GO" id="GO:0046872">
    <property type="term" value="F:metal ion binding"/>
    <property type="evidence" value="ECO:0007669"/>
    <property type="project" value="UniProtKB-KW"/>
</dbReference>
<dbReference type="PANTHER" id="PTHR43758">
    <property type="entry name" value="7,8-DIHYDRO-8-OXOGUANINE TRIPHOSPHATASE"/>
    <property type="match status" value="1"/>
</dbReference>
<dbReference type="InterPro" id="IPR015797">
    <property type="entry name" value="NUDIX_hydrolase-like_dom_sf"/>
</dbReference>
<keyword evidence="4" id="KW-0378">Hydrolase</keyword>
<dbReference type="Proteomes" id="UP000526184">
    <property type="component" value="Unassembled WGS sequence"/>
</dbReference>
<evidence type="ECO:0000256" key="2">
    <source>
        <dbReference type="ARBA" id="ARBA00005582"/>
    </source>
</evidence>